<feature type="compositionally biased region" description="Basic and acidic residues" evidence="1">
    <location>
        <begin position="167"/>
        <end position="192"/>
    </location>
</feature>
<sequence>MDLLEVEEKENDDKPDPASVRSSGSLTDLIAEKEQKVETVLQNTTRLWKPKLRRPTFVFVNQNITPRLKEGELERPTADTTKADEGPVNVTPRMKKYVLHRPTANTTKADEGPVNVTPRMKKYVLHRPTANTTKADEGPVNRKRNMDNINIEERSSLPKKRKTGHINMDERGGMPKTKDKRGAMPKNMDERGDVPKRRKITFEDFPQKWKRENQHCWNHAPRNHTGRWKKDKQCVKNGFFTWNEPTIQVRIEMRPESSYQRKWSQPKGRTRFRPY</sequence>
<organism evidence="2">
    <name type="scientific">Xenopus laevis</name>
    <name type="common">African clawed frog</name>
    <dbReference type="NCBI Taxonomy" id="8355"/>
    <lineage>
        <taxon>Eukaryota</taxon>
        <taxon>Metazoa</taxon>
        <taxon>Chordata</taxon>
        <taxon>Craniata</taxon>
        <taxon>Vertebrata</taxon>
        <taxon>Euteleostomi</taxon>
        <taxon>Amphibia</taxon>
        <taxon>Batrachia</taxon>
        <taxon>Anura</taxon>
        <taxon>Pipoidea</taxon>
        <taxon>Pipidae</taxon>
        <taxon>Xenopodinae</taxon>
        <taxon>Xenopus</taxon>
        <taxon>Xenopus</taxon>
    </lineage>
</organism>
<feature type="region of interest" description="Disordered" evidence="1">
    <location>
        <begin position="159"/>
        <end position="192"/>
    </location>
</feature>
<name>A0A974H015_XENLA</name>
<dbReference type="EMBL" id="KV467230">
    <property type="protein sequence ID" value="OCT57169.1"/>
    <property type="molecule type" value="Genomic_DNA"/>
</dbReference>
<accession>A0A974H015</accession>
<reference evidence="2" key="1">
    <citation type="submission" date="2016-05" db="EMBL/GenBank/DDBJ databases">
        <title>WGS assembly of Xenopus laevis.</title>
        <authorList>
            <person name="Session A."/>
            <person name="Uno Y."/>
            <person name="Kwon T."/>
            <person name="Chapman J."/>
            <person name="Toyoda A."/>
            <person name="Takahashi S."/>
            <person name="Fukui A."/>
            <person name="Hikosaka A."/>
            <person name="Putnam N."/>
            <person name="Stites J."/>
            <person name="Van Heeringen S."/>
            <person name="Quigley I."/>
            <person name="Heinz S."/>
            <person name="Hellsten U."/>
            <person name="Lyons J."/>
            <person name="Suzuki A."/>
            <person name="Kondo M."/>
            <person name="Ogino H."/>
            <person name="Ochi H."/>
            <person name="Bogdanovic O."/>
            <person name="Lister R."/>
            <person name="Georgiou G."/>
            <person name="Paranjpe S."/>
            <person name="Van Kruijsbergen I."/>
            <person name="Mozaffari S."/>
            <person name="Shu S."/>
            <person name="Schmutz J."/>
            <person name="Jenkins J."/>
            <person name="Grimwood J."/>
            <person name="Carlson J."/>
            <person name="Mitros T."/>
            <person name="Simakov O."/>
            <person name="Heald R."/>
            <person name="Miller K."/>
            <person name="Haudenschild C."/>
            <person name="Kuroki Y."/>
            <person name="Tanaka T."/>
            <person name="Michiue T."/>
            <person name="Watanabe M."/>
            <person name="Kinoshita T."/>
            <person name="Ohta Y."/>
            <person name="Mawaribuchi S."/>
            <person name="Suzuki Y."/>
            <person name="Haramoto Y."/>
            <person name="Yamamoto T."/>
            <person name="Takagi C."/>
            <person name="Kitzman J."/>
            <person name="Shendure J."/>
            <person name="Nakayama T."/>
            <person name="Izutsu Y."/>
            <person name="Robert J."/>
            <person name="Dichmann D."/>
            <person name="Flajnik M."/>
            <person name="Houston D."/>
            <person name="Marcotte E."/>
            <person name="Wallingford J."/>
            <person name="Ito Y."/>
            <person name="Asashima M."/>
            <person name="Ueno N."/>
            <person name="Matsuda Y."/>
            <person name="Jan Veenstra G."/>
            <person name="Fujiyama A."/>
            <person name="Harland R."/>
            <person name="Taira M."/>
            <person name="Rokhsar D.S."/>
        </authorList>
    </citation>
    <scope>NUCLEOTIDE SEQUENCE</scope>
    <source>
        <strain evidence="2">J</strain>
        <tissue evidence="2">Blood</tissue>
    </source>
</reference>
<dbReference type="AlphaFoldDB" id="A0A974H015"/>
<proteinExistence type="predicted"/>
<evidence type="ECO:0000313" key="2">
    <source>
        <dbReference type="EMBL" id="OCT57169.1"/>
    </source>
</evidence>
<dbReference type="Proteomes" id="UP000694892">
    <property type="component" value="Unassembled WGS sequence"/>
</dbReference>
<gene>
    <name evidence="2" type="ORF">XELAEV_18003914mg</name>
</gene>
<feature type="region of interest" description="Disordered" evidence="1">
    <location>
        <begin position="1"/>
        <end position="27"/>
    </location>
</feature>
<protein>
    <submittedName>
        <fullName evidence="2">Uncharacterized protein</fullName>
    </submittedName>
</protein>
<evidence type="ECO:0000256" key="1">
    <source>
        <dbReference type="SAM" id="MobiDB-lite"/>
    </source>
</evidence>
<feature type="compositionally biased region" description="Acidic residues" evidence="1">
    <location>
        <begin position="1"/>
        <end position="10"/>
    </location>
</feature>